<evidence type="ECO:0000313" key="2">
    <source>
        <dbReference type="EMBL" id="EAU91625.1"/>
    </source>
</evidence>
<feature type="region of interest" description="Disordered" evidence="1">
    <location>
        <begin position="1"/>
        <end position="79"/>
    </location>
</feature>
<feature type="compositionally biased region" description="Low complexity" evidence="1">
    <location>
        <begin position="247"/>
        <end position="257"/>
    </location>
</feature>
<evidence type="ECO:0000313" key="3">
    <source>
        <dbReference type="Proteomes" id="UP000001861"/>
    </source>
</evidence>
<name>A8N5K2_COPC7</name>
<feature type="compositionally biased region" description="Pro residues" evidence="1">
    <location>
        <begin position="227"/>
        <end position="246"/>
    </location>
</feature>
<dbReference type="eggNOG" id="ENOG502SGNP">
    <property type="taxonomic scope" value="Eukaryota"/>
</dbReference>
<protein>
    <submittedName>
        <fullName evidence="2">Uncharacterized protein</fullName>
    </submittedName>
</protein>
<dbReference type="KEGG" id="cci:CC1G_09307"/>
<gene>
    <name evidence="2" type="ORF">CC1G_09307</name>
</gene>
<proteinExistence type="predicted"/>
<sequence>MTAPATIAVAPSEEEDIARTRPWDHEEAGIERRRSKGKEKDLADGFTDTDRDKFIDSPGFSPSSYPPTNDEQAESRRVEETLKQWEAAELQRRKAARQSVASSPSLVDNVSRRASLLLSGRNRKSGSISNASLGTHAPLPTQDSDLNSDVLPLTSIPASPTPSPSRSEADIERLDDPFNPPTEARSPFADPTPSASSASLSEDPSLAQTSALAPLTPTCPASFTSRQPPPALPLGLPPPKTPPPIAQSPAAPQSTSTDDVNDKPTKWWHEWLCGCGEGPDRGGDHQAGKTNPFE</sequence>
<evidence type="ECO:0000256" key="1">
    <source>
        <dbReference type="SAM" id="MobiDB-lite"/>
    </source>
</evidence>
<dbReference type="OrthoDB" id="3358973at2759"/>
<feature type="compositionally biased region" description="Basic and acidic residues" evidence="1">
    <location>
        <begin position="167"/>
        <end position="176"/>
    </location>
</feature>
<dbReference type="OMA" id="VRWWHEW"/>
<feature type="compositionally biased region" description="Basic and acidic residues" evidence="1">
    <location>
        <begin position="17"/>
        <end position="55"/>
    </location>
</feature>
<comment type="caution">
    <text evidence="2">The sequence shown here is derived from an EMBL/GenBank/DDBJ whole genome shotgun (WGS) entry which is preliminary data.</text>
</comment>
<accession>A8N5K2</accession>
<dbReference type="InParanoid" id="A8N5K2"/>
<dbReference type="VEuPathDB" id="FungiDB:CC1G_09307"/>
<feature type="region of interest" description="Disordered" evidence="1">
    <location>
        <begin position="118"/>
        <end position="265"/>
    </location>
</feature>
<feature type="compositionally biased region" description="Polar residues" evidence="1">
    <location>
        <begin position="60"/>
        <end position="70"/>
    </location>
</feature>
<dbReference type="AlphaFoldDB" id="A8N5K2"/>
<reference evidence="2 3" key="1">
    <citation type="journal article" date="2010" name="Proc. Natl. Acad. Sci. U.S.A.">
        <title>Insights into evolution of multicellular fungi from the assembled chromosomes of the mushroom Coprinopsis cinerea (Coprinus cinereus).</title>
        <authorList>
            <person name="Stajich J.E."/>
            <person name="Wilke S.K."/>
            <person name="Ahren D."/>
            <person name="Au C.H."/>
            <person name="Birren B.W."/>
            <person name="Borodovsky M."/>
            <person name="Burns C."/>
            <person name="Canback B."/>
            <person name="Casselton L.A."/>
            <person name="Cheng C.K."/>
            <person name="Deng J."/>
            <person name="Dietrich F.S."/>
            <person name="Fargo D.C."/>
            <person name="Farman M.L."/>
            <person name="Gathman A.C."/>
            <person name="Goldberg J."/>
            <person name="Guigo R."/>
            <person name="Hoegger P.J."/>
            <person name="Hooker J.B."/>
            <person name="Huggins A."/>
            <person name="James T.Y."/>
            <person name="Kamada T."/>
            <person name="Kilaru S."/>
            <person name="Kodira C."/>
            <person name="Kues U."/>
            <person name="Kupfer D."/>
            <person name="Kwan H.S."/>
            <person name="Lomsadze A."/>
            <person name="Li W."/>
            <person name="Lilly W.W."/>
            <person name="Ma L.J."/>
            <person name="Mackey A.J."/>
            <person name="Manning G."/>
            <person name="Martin F."/>
            <person name="Muraguchi H."/>
            <person name="Natvig D.O."/>
            <person name="Palmerini H."/>
            <person name="Ramesh M.A."/>
            <person name="Rehmeyer C.J."/>
            <person name="Roe B.A."/>
            <person name="Shenoy N."/>
            <person name="Stanke M."/>
            <person name="Ter-Hovhannisyan V."/>
            <person name="Tunlid A."/>
            <person name="Velagapudi R."/>
            <person name="Vision T.J."/>
            <person name="Zeng Q."/>
            <person name="Zolan M.E."/>
            <person name="Pukkila P.J."/>
        </authorList>
    </citation>
    <scope>NUCLEOTIDE SEQUENCE [LARGE SCALE GENOMIC DNA]</scope>
    <source>
        <strain evidence="3">Okayama-7 / 130 / ATCC MYA-4618 / FGSC 9003</strain>
    </source>
</reference>
<organism evidence="2 3">
    <name type="scientific">Coprinopsis cinerea (strain Okayama-7 / 130 / ATCC MYA-4618 / FGSC 9003)</name>
    <name type="common">Inky cap fungus</name>
    <name type="synonym">Hormographiella aspergillata</name>
    <dbReference type="NCBI Taxonomy" id="240176"/>
    <lineage>
        <taxon>Eukaryota</taxon>
        <taxon>Fungi</taxon>
        <taxon>Dikarya</taxon>
        <taxon>Basidiomycota</taxon>
        <taxon>Agaricomycotina</taxon>
        <taxon>Agaricomycetes</taxon>
        <taxon>Agaricomycetidae</taxon>
        <taxon>Agaricales</taxon>
        <taxon>Agaricineae</taxon>
        <taxon>Psathyrellaceae</taxon>
        <taxon>Coprinopsis</taxon>
    </lineage>
</organism>
<keyword evidence="3" id="KW-1185">Reference proteome</keyword>
<dbReference type="GeneID" id="6006587"/>
<feature type="compositionally biased region" description="Low complexity" evidence="1">
    <location>
        <begin position="186"/>
        <end position="207"/>
    </location>
</feature>
<dbReference type="EMBL" id="AACS02000003">
    <property type="protein sequence ID" value="EAU91625.1"/>
    <property type="molecule type" value="Genomic_DNA"/>
</dbReference>
<dbReference type="Proteomes" id="UP000001861">
    <property type="component" value="Unassembled WGS sequence"/>
</dbReference>
<dbReference type="RefSeq" id="XP_001830147.1">
    <property type="nucleotide sequence ID" value="XM_001830095.2"/>
</dbReference>